<accession>A0A4R2H7B8</accession>
<evidence type="ECO:0000313" key="2">
    <source>
        <dbReference type="Proteomes" id="UP000294508"/>
    </source>
</evidence>
<dbReference type="SUPFAM" id="SSF69118">
    <property type="entry name" value="AhpD-like"/>
    <property type="match status" value="1"/>
</dbReference>
<dbReference type="AlphaFoldDB" id="A0A4R2H7B8"/>
<protein>
    <recommendedName>
        <fullName evidence="3">Carboxymuconolactone decarboxylase family protein</fullName>
    </recommendedName>
</protein>
<dbReference type="RefSeq" id="WP_132212423.1">
    <property type="nucleotide sequence ID" value="NZ_SLWN01000010.1"/>
</dbReference>
<evidence type="ECO:0008006" key="3">
    <source>
        <dbReference type="Google" id="ProtNLM"/>
    </source>
</evidence>
<organism evidence="1 2">
    <name type="scientific">Kribbella steppae</name>
    <dbReference type="NCBI Taxonomy" id="2512223"/>
    <lineage>
        <taxon>Bacteria</taxon>
        <taxon>Bacillati</taxon>
        <taxon>Actinomycetota</taxon>
        <taxon>Actinomycetes</taxon>
        <taxon>Propionibacteriales</taxon>
        <taxon>Kribbellaceae</taxon>
        <taxon>Kribbella</taxon>
    </lineage>
</organism>
<dbReference type="Proteomes" id="UP000294508">
    <property type="component" value="Unassembled WGS sequence"/>
</dbReference>
<evidence type="ECO:0000313" key="1">
    <source>
        <dbReference type="EMBL" id="TCO22316.1"/>
    </source>
</evidence>
<dbReference type="OrthoDB" id="5118386at2"/>
<name>A0A4R2H7B8_9ACTN</name>
<sequence>MSDLTTADTPVLDLLARMTADSVATSTLDVPSIALVRLAALVASDAPAASYALNLAADAEIGLTAEDVRGVLAAIAPIVGTSRVAAATGRIVTALSIAIEVAMAELEDERVAGA</sequence>
<dbReference type="InterPro" id="IPR029032">
    <property type="entry name" value="AhpD-like"/>
</dbReference>
<reference evidence="1 2" key="1">
    <citation type="journal article" date="2015" name="Stand. Genomic Sci.">
        <title>Genomic Encyclopedia of Bacterial and Archaeal Type Strains, Phase III: the genomes of soil and plant-associated and newly described type strains.</title>
        <authorList>
            <person name="Whitman W.B."/>
            <person name="Woyke T."/>
            <person name="Klenk H.P."/>
            <person name="Zhou Y."/>
            <person name="Lilburn T.G."/>
            <person name="Beck B.J."/>
            <person name="De Vos P."/>
            <person name="Vandamme P."/>
            <person name="Eisen J.A."/>
            <person name="Garrity G."/>
            <person name="Hugenholtz P."/>
            <person name="Kyrpides N.C."/>
        </authorList>
    </citation>
    <scope>NUCLEOTIDE SEQUENCE [LARGE SCALE GENOMIC DNA]</scope>
    <source>
        <strain evidence="1 2">VKM Ac-2572</strain>
    </source>
</reference>
<proteinExistence type="predicted"/>
<comment type="caution">
    <text evidence="1">The sequence shown here is derived from an EMBL/GenBank/DDBJ whole genome shotgun (WGS) entry which is preliminary data.</text>
</comment>
<gene>
    <name evidence="1" type="ORF">EV652_110302</name>
</gene>
<keyword evidence="2" id="KW-1185">Reference proteome</keyword>
<dbReference type="EMBL" id="SLWN01000010">
    <property type="protein sequence ID" value="TCO22316.1"/>
    <property type="molecule type" value="Genomic_DNA"/>
</dbReference>